<name>T1CKN9_9ZZZZ</name>
<dbReference type="AlphaFoldDB" id="T1CKN9"/>
<accession>T1CKN9</accession>
<proteinExistence type="predicted"/>
<comment type="caution">
    <text evidence="2">The sequence shown here is derived from an EMBL/GenBank/DDBJ whole genome shotgun (WGS) entry which is preliminary data.</text>
</comment>
<feature type="transmembrane region" description="Helical" evidence="1">
    <location>
        <begin position="36"/>
        <end position="63"/>
    </location>
</feature>
<keyword evidence="1" id="KW-0472">Membrane</keyword>
<dbReference type="EMBL" id="AUZY01003601">
    <property type="protein sequence ID" value="EQD68149.1"/>
    <property type="molecule type" value="Genomic_DNA"/>
</dbReference>
<feature type="non-terminal residue" evidence="2">
    <location>
        <position position="1"/>
    </location>
</feature>
<keyword evidence="1" id="KW-0812">Transmembrane</keyword>
<evidence type="ECO:0000313" key="2">
    <source>
        <dbReference type="EMBL" id="EQD68149.1"/>
    </source>
</evidence>
<reference evidence="2" key="1">
    <citation type="submission" date="2013-08" db="EMBL/GenBank/DDBJ databases">
        <authorList>
            <person name="Mendez C."/>
            <person name="Richter M."/>
            <person name="Ferrer M."/>
            <person name="Sanchez J."/>
        </authorList>
    </citation>
    <scope>NUCLEOTIDE SEQUENCE</scope>
</reference>
<evidence type="ECO:0000256" key="1">
    <source>
        <dbReference type="SAM" id="Phobius"/>
    </source>
</evidence>
<keyword evidence="1" id="KW-1133">Transmembrane helix</keyword>
<protein>
    <submittedName>
        <fullName evidence="2">Uncharacterized protein</fullName>
    </submittedName>
</protein>
<sequence>NFFVVIRIRDSLKTEFVSRNLPETGFSFGVGMAMSVLAALSLIPVLGLLTGLAGFICWIIYWIQMSGYRQKLSQH</sequence>
<organism evidence="2">
    <name type="scientific">mine drainage metagenome</name>
    <dbReference type="NCBI Taxonomy" id="410659"/>
    <lineage>
        <taxon>unclassified sequences</taxon>
        <taxon>metagenomes</taxon>
        <taxon>ecological metagenomes</taxon>
    </lineage>
</organism>
<reference evidence="2" key="2">
    <citation type="journal article" date="2014" name="ISME J.">
        <title>Microbial stratification in low pH oxic and suboxic macroscopic growths along an acid mine drainage.</title>
        <authorList>
            <person name="Mendez-Garcia C."/>
            <person name="Mesa V."/>
            <person name="Sprenger R.R."/>
            <person name="Richter M."/>
            <person name="Diez M.S."/>
            <person name="Solano J."/>
            <person name="Bargiela R."/>
            <person name="Golyshina O.V."/>
            <person name="Manteca A."/>
            <person name="Ramos J.L."/>
            <person name="Gallego J.R."/>
            <person name="Llorente I."/>
            <person name="Martins Dos Santos V.A."/>
            <person name="Jensen O.N."/>
            <person name="Pelaez A.I."/>
            <person name="Sanchez J."/>
            <person name="Ferrer M."/>
        </authorList>
    </citation>
    <scope>NUCLEOTIDE SEQUENCE</scope>
</reference>
<gene>
    <name evidence="2" type="ORF">B1B_05677</name>
</gene>